<protein>
    <submittedName>
        <fullName evidence="1">Uncharacterized protein</fullName>
    </submittedName>
</protein>
<dbReference type="AlphaFoldDB" id="I3T503"/>
<sequence length="63" mass="7493">MDAHESDQLPFELCQQTYEYVALQHRPLHIVGWSPVLQRGHEHDEHGKRKGYWGLKLWWVGAK</sequence>
<organism evidence="1">
    <name type="scientific">Lotus japonicus</name>
    <name type="common">Lotus corniculatus var. japonicus</name>
    <dbReference type="NCBI Taxonomy" id="34305"/>
    <lineage>
        <taxon>Eukaryota</taxon>
        <taxon>Viridiplantae</taxon>
        <taxon>Streptophyta</taxon>
        <taxon>Embryophyta</taxon>
        <taxon>Tracheophyta</taxon>
        <taxon>Spermatophyta</taxon>
        <taxon>Magnoliopsida</taxon>
        <taxon>eudicotyledons</taxon>
        <taxon>Gunneridae</taxon>
        <taxon>Pentapetalae</taxon>
        <taxon>rosids</taxon>
        <taxon>fabids</taxon>
        <taxon>Fabales</taxon>
        <taxon>Fabaceae</taxon>
        <taxon>Papilionoideae</taxon>
        <taxon>50 kb inversion clade</taxon>
        <taxon>NPAAA clade</taxon>
        <taxon>Hologalegina</taxon>
        <taxon>robinioid clade</taxon>
        <taxon>Loteae</taxon>
        <taxon>Lotus</taxon>
    </lineage>
</organism>
<name>I3T503_LOTJA</name>
<reference evidence="1" key="1">
    <citation type="submission" date="2012-05" db="EMBL/GenBank/DDBJ databases">
        <authorList>
            <person name="Krishnakumar V."/>
            <person name="Cheung F."/>
            <person name="Xiao Y."/>
            <person name="Chan A."/>
            <person name="Moskal W.A."/>
            <person name="Town C.D."/>
        </authorList>
    </citation>
    <scope>NUCLEOTIDE SEQUENCE</scope>
</reference>
<evidence type="ECO:0000313" key="1">
    <source>
        <dbReference type="EMBL" id="AFK47595.1"/>
    </source>
</evidence>
<proteinExistence type="evidence at transcript level"/>
<accession>I3T503</accession>
<dbReference type="EMBL" id="BT147801">
    <property type="protein sequence ID" value="AFK47595.1"/>
    <property type="molecule type" value="mRNA"/>
</dbReference>